<keyword evidence="2" id="KW-1185">Reference proteome</keyword>
<feature type="non-terminal residue" evidence="1">
    <location>
        <position position="132"/>
    </location>
</feature>
<reference evidence="1" key="1">
    <citation type="submission" date="2018-05" db="EMBL/GenBank/DDBJ databases">
        <title>Draft genome of Mucuna pruriens seed.</title>
        <authorList>
            <person name="Nnadi N.E."/>
            <person name="Vos R."/>
            <person name="Hasami M.H."/>
            <person name="Devisetty U.K."/>
            <person name="Aguiy J.C."/>
        </authorList>
    </citation>
    <scope>NUCLEOTIDE SEQUENCE [LARGE SCALE GENOMIC DNA]</scope>
    <source>
        <strain evidence="1">JCA_2017</strain>
    </source>
</reference>
<gene>
    <name evidence="1" type="ORF">CR513_31921</name>
</gene>
<evidence type="ECO:0000313" key="1">
    <source>
        <dbReference type="EMBL" id="RDX86713.1"/>
    </source>
</evidence>
<accession>A0A371G8L3</accession>
<organism evidence="1 2">
    <name type="scientific">Mucuna pruriens</name>
    <name type="common">Velvet bean</name>
    <name type="synonym">Dolichos pruriens</name>
    <dbReference type="NCBI Taxonomy" id="157652"/>
    <lineage>
        <taxon>Eukaryota</taxon>
        <taxon>Viridiplantae</taxon>
        <taxon>Streptophyta</taxon>
        <taxon>Embryophyta</taxon>
        <taxon>Tracheophyta</taxon>
        <taxon>Spermatophyta</taxon>
        <taxon>Magnoliopsida</taxon>
        <taxon>eudicotyledons</taxon>
        <taxon>Gunneridae</taxon>
        <taxon>Pentapetalae</taxon>
        <taxon>rosids</taxon>
        <taxon>fabids</taxon>
        <taxon>Fabales</taxon>
        <taxon>Fabaceae</taxon>
        <taxon>Papilionoideae</taxon>
        <taxon>50 kb inversion clade</taxon>
        <taxon>NPAAA clade</taxon>
        <taxon>indigoferoid/millettioid clade</taxon>
        <taxon>Phaseoleae</taxon>
        <taxon>Mucuna</taxon>
    </lineage>
</organism>
<comment type="caution">
    <text evidence="1">The sequence shown here is derived from an EMBL/GenBank/DDBJ whole genome shotgun (WGS) entry which is preliminary data.</text>
</comment>
<name>A0A371G8L3_MUCPR</name>
<dbReference type="AlphaFoldDB" id="A0A371G8L3"/>
<protein>
    <submittedName>
        <fullName evidence="1">Uncharacterized protein</fullName>
    </submittedName>
</protein>
<proteinExistence type="predicted"/>
<dbReference type="EMBL" id="QJKJ01006441">
    <property type="protein sequence ID" value="RDX86713.1"/>
    <property type="molecule type" value="Genomic_DNA"/>
</dbReference>
<dbReference type="Proteomes" id="UP000257109">
    <property type="component" value="Unassembled WGS sequence"/>
</dbReference>
<sequence length="132" mass="15846">MLDWIMDNTNSSVVVTEQLYRSLIFYFKLLDFLPETYNIWKRIFYPQLILHSTPKVLQPNFPIYLRRSSTYFIWEIKIPCLEYETSIPMKYFNFLNSFISNYVVNFSFKVRFSISSSPYNSPYSLATPFVLP</sequence>
<evidence type="ECO:0000313" key="2">
    <source>
        <dbReference type="Proteomes" id="UP000257109"/>
    </source>
</evidence>